<evidence type="ECO:0000313" key="3">
    <source>
        <dbReference type="EMBL" id="KAK8770389.1"/>
    </source>
</evidence>
<evidence type="ECO:0000313" key="4">
    <source>
        <dbReference type="Proteomes" id="UP001321473"/>
    </source>
</evidence>
<reference evidence="3 4" key="1">
    <citation type="journal article" date="2023" name="Arcadia Sci">
        <title>De novo assembly of a long-read Amblyomma americanum tick genome.</title>
        <authorList>
            <person name="Chou S."/>
            <person name="Poskanzer K.E."/>
            <person name="Rollins M."/>
            <person name="Thuy-Boun P.S."/>
        </authorList>
    </citation>
    <scope>NUCLEOTIDE SEQUENCE [LARGE SCALE GENOMIC DNA]</scope>
    <source>
        <strain evidence="3">F_SG_1</strain>
        <tissue evidence="3">Salivary glands</tissue>
    </source>
</reference>
<reference evidence="3" key="2">
    <citation type="submission" date="2023-03" db="EMBL/GenBank/DDBJ databases">
        <authorList>
            <person name="Thuy-Boun P."/>
        </authorList>
    </citation>
    <scope>NUCLEOTIDE SEQUENCE</scope>
    <source>
        <strain evidence="3">F_SG_1</strain>
        <tissue evidence="3">Salivary glands</tissue>
    </source>
</reference>
<keyword evidence="4" id="KW-1185">Reference proteome</keyword>
<name>A0AAQ4E6Q4_AMBAM</name>
<dbReference type="EMBL" id="JARKHS020026863">
    <property type="protein sequence ID" value="KAK8765927.1"/>
    <property type="molecule type" value="Genomic_DNA"/>
</dbReference>
<dbReference type="Proteomes" id="UP001321473">
    <property type="component" value="Unassembled WGS sequence"/>
</dbReference>
<dbReference type="InterPro" id="IPR036514">
    <property type="entry name" value="SGNH_hydro_sf"/>
</dbReference>
<dbReference type="AlphaFoldDB" id="A0AAQ4E6Q4"/>
<feature type="region of interest" description="Disordered" evidence="1">
    <location>
        <begin position="213"/>
        <end position="244"/>
    </location>
</feature>
<sequence length="264" mass="29486">MAASNPTTERLIRHYPRHPIKCAIIGDSLTKYVHNHFTPSDPEAPCFISYCGASYADIPLLLQYVPSSVNTLIVHVGTVDIARNGSSSSLERLTLLVEEIRQKRPEIKKIGVSLPLPRGPNRRRRGSNQRFVKWFNGQVSKFKTGVRHLCRRKELGPGVRYIDHGFTSLPLWRFLAADGLHTSFEGVGLLAQHFKAELNYPLHGWQPTPFVARSRCPGRRSGDAAASTPPPSIPPPPPPVPERRYNTRKTYAMAAQQAVPEQSN</sequence>
<proteinExistence type="predicted"/>
<dbReference type="SUPFAM" id="SSF52266">
    <property type="entry name" value="SGNH hydrolase"/>
    <property type="match status" value="1"/>
</dbReference>
<evidence type="ECO:0000313" key="2">
    <source>
        <dbReference type="EMBL" id="KAK8765927.1"/>
    </source>
</evidence>
<gene>
    <name evidence="2" type="ORF">V5799_007295</name>
    <name evidence="3" type="ORF">V5799_013144</name>
</gene>
<dbReference type="EMBL" id="JARKHS020021208">
    <property type="protein sequence ID" value="KAK8770389.1"/>
    <property type="molecule type" value="Genomic_DNA"/>
</dbReference>
<organism evidence="3 4">
    <name type="scientific">Amblyomma americanum</name>
    <name type="common">Lone star tick</name>
    <dbReference type="NCBI Taxonomy" id="6943"/>
    <lineage>
        <taxon>Eukaryota</taxon>
        <taxon>Metazoa</taxon>
        <taxon>Ecdysozoa</taxon>
        <taxon>Arthropoda</taxon>
        <taxon>Chelicerata</taxon>
        <taxon>Arachnida</taxon>
        <taxon>Acari</taxon>
        <taxon>Parasitiformes</taxon>
        <taxon>Ixodida</taxon>
        <taxon>Ixodoidea</taxon>
        <taxon>Ixodidae</taxon>
        <taxon>Amblyomminae</taxon>
        <taxon>Amblyomma</taxon>
    </lineage>
</organism>
<feature type="compositionally biased region" description="Pro residues" evidence="1">
    <location>
        <begin position="228"/>
        <end position="240"/>
    </location>
</feature>
<reference evidence="3" key="3">
    <citation type="submission" date="2024-02" db="EMBL/GenBank/DDBJ databases">
        <authorList>
            <person name="Mcdaniel E.A."/>
            <person name="Celebi F.M."/>
            <person name="Reiter T."/>
            <person name="Weiss E.C."/>
            <person name="Chou S."/>
        </authorList>
    </citation>
    <scope>NUCLEOTIDE SEQUENCE</scope>
    <source>
        <strain evidence="3">F_SG_1</strain>
        <tissue evidence="3">Salivary glands</tissue>
    </source>
</reference>
<evidence type="ECO:0000256" key="1">
    <source>
        <dbReference type="SAM" id="MobiDB-lite"/>
    </source>
</evidence>
<protein>
    <submittedName>
        <fullName evidence="3">Uncharacterized protein</fullName>
    </submittedName>
</protein>
<dbReference type="Gene3D" id="3.40.50.1110">
    <property type="entry name" value="SGNH hydrolase"/>
    <property type="match status" value="1"/>
</dbReference>
<accession>A0AAQ4E6Q4</accession>
<dbReference type="CDD" id="cd00229">
    <property type="entry name" value="SGNH_hydrolase"/>
    <property type="match status" value="1"/>
</dbReference>
<comment type="caution">
    <text evidence="3">The sequence shown here is derived from an EMBL/GenBank/DDBJ whole genome shotgun (WGS) entry which is preliminary data.</text>
</comment>